<dbReference type="EMBL" id="KZ678129">
    <property type="protein sequence ID" value="PSN73652.1"/>
    <property type="molecule type" value="Genomic_DNA"/>
</dbReference>
<evidence type="ECO:0000313" key="2">
    <source>
        <dbReference type="EMBL" id="PSN73652.1"/>
    </source>
</evidence>
<dbReference type="AlphaFoldDB" id="A0A2T2P7K2"/>
<reference evidence="2 3" key="1">
    <citation type="journal article" date="2018" name="Front. Microbiol.">
        <title>Genome-Wide Analysis of Corynespora cassiicola Leaf Fall Disease Putative Effectors.</title>
        <authorList>
            <person name="Lopez D."/>
            <person name="Ribeiro S."/>
            <person name="Label P."/>
            <person name="Fumanal B."/>
            <person name="Venisse J.S."/>
            <person name="Kohler A."/>
            <person name="de Oliveira R.R."/>
            <person name="Labutti K."/>
            <person name="Lipzen A."/>
            <person name="Lail K."/>
            <person name="Bauer D."/>
            <person name="Ohm R.A."/>
            <person name="Barry K.W."/>
            <person name="Spatafora J."/>
            <person name="Grigoriev I.V."/>
            <person name="Martin F.M."/>
            <person name="Pujade-Renaud V."/>
        </authorList>
    </citation>
    <scope>NUCLEOTIDE SEQUENCE [LARGE SCALE GENOMIC DNA]</scope>
    <source>
        <strain evidence="2 3">Philippines</strain>
    </source>
</reference>
<evidence type="ECO:0000313" key="3">
    <source>
        <dbReference type="Proteomes" id="UP000240883"/>
    </source>
</evidence>
<feature type="region of interest" description="Disordered" evidence="1">
    <location>
        <begin position="247"/>
        <end position="277"/>
    </location>
</feature>
<proteinExistence type="predicted"/>
<sequence length="277" mass="31049">MLQIQATKHERKPAYNPRPQPPSKKSRLNDVPHPFKPCLFNSPEANPGKLPPRLSNPRDLALLSLHSSWEKPYCKDEKLFESYENSKKLPFDSRQNSRGRPDHAPCAASLFPPTGRPETARERGLLPDEPLTEQPSECALLAKCSEPGQYEKFKKLHPQSYSLAGQFHTGPAYRKYRQAGCSKSAGADHLAEHRGRLLRWMTRVCDVEEKRGCALGEVCFVCGRFRRRAVALDIPVADADLHEQVAVGAEDEEEEKSDDEADVADVESNNGDEHVKG</sequence>
<keyword evidence="3" id="KW-1185">Reference proteome</keyword>
<dbReference type="Proteomes" id="UP000240883">
    <property type="component" value="Unassembled WGS sequence"/>
</dbReference>
<accession>A0A2T2P7K2</accession>
<feature type="compositionally biased region" description="Acidic residues" evidence="1">
    <location>
        <begin position="249"/>
        <end position="265"/>
    </location>
</feature>
<protein>
    <submittedName>
        <fullName evidence="2">Uncharacterized protein</fullName>
    </submittedName>
</protein>
<feature type="region of interest" description="Disordered" evidence="1">
    <location>
        <begin position="89"/>
        <end position="120"/>
    </location>
</feature>
<name>A0A2T2P7K2_CORCC</name>
<gene>
    <name evidence="2" type="ORF">BS50DRAFT_654311</name>
</gene>
<feature type="region of interest" description="Disordered" evidence="1">
    <location>
        <begin position="1"/>
        <end position="57"/>
    </location>
</feature>
<organism evidence="2 3">
    <name type="scientific">Corynespora cassiicola Philippines</name>
    <dbReference type="NCBI Taxonomy" id="1448308"/>
    <lineage>
        <taxon>Eukaryota</taxon>
        <taxon>Fungi</taxon>
        <taxon>Dikarya</taxon>
        <taxon>Ascomycota</taxon>
        <taxon>Pezizomycotina</taxon>
        <taxon>Dothideomycetes</taxon>
        <taxon>Pleosporomycetidae</taxon>
        <taxon>Pleosporales</taxon>
        <taxon>Corynesporascaceae</taxon>
        <taxon>Corynespora</taxon>
    </lineage>
</organism>
<evidence type="ECO:0000256" key="1">
    <source>
        <dbReference type="SAM" id="MobiDB-lite"/>
    </source>
</evidence>